<dbReference type="Proteomes" id="UP001065174">
    <property type="component" value="Chromosome"/>
</dbReference>
<evidence type="ECO:0000256" key="1">
    <source>
        <dbReference type="SAM" id="Phobius"/>
    </source>
</evidence>
<gene>
    <name evidence="3" type="ORF">N6H18_07640</name>
</gene>
<feature type="domain" description="Fatty acid desaturase" evidence="2">
    <location>
        <begin position="66"/>
        <end position="336"/>
    </location>
</feature>
<dbReference type="RefSeq" id="WP_262311245.1">
    <property type="nucleotide sequence ID" value="NZ_CP106679.1"/>
</dbReference>
<dbReference type="InterPro" id="IPR005804">
    <property type="entry name" value="FA_desaturase_dom"/>
</dbReference>
<dbReference type="PANTHER" id="PTHR19353">
    <property type="entry name" value="FATTY ACID DESATURASE 2"/>
    <property type="match status" value="1"/>
</dbReference>
<keyword evidence="1" id="KW-1133">Transmembrane helix</keyword>
<reference evidence="3" key="1">
    <citation type="submission" date="2022-09" db="EMBL/GenBank/DDBJ databases">
        <title>Comparative genomics and taxonomic characterization of three novel marine species of genus Reichenbachiella exhibiting antioxidant and polysaccharide degradation activities.</title>
        <authorList>
            <person name="Muhammad N."/>
            <person name="Lee Y.-J."/>
            <person name="Ko J."/>
            <person name="Kim S.-G."/>
        </authorList>
    </citation>
    <scope>NUCLEOTIDE SEQUENCE</scope>
    <source>
        <strain evidence="3">BKB1-1</strain>
    </source>
</reference>
<dbReference type="Pfam" id="PF00487">
    <property type="entry name" value="FA_desaturase"/>
    <property type="match status" value="1"/>
</dbReference>
<keyword evidence="4" id="KW-1185">Reference proteome</keyword>
<dbReference type="InterPro" id="IPR012171">
    <property type="entry name" value="Fatty_acid_desaturase"/>
</dbReference>
<organism evidence="3 4">
    <name type="scientific">Reichenbachiella agarivorans</name>
    <dbReference type="NCBI Taxonomy" id="2979464"/>
    <lineage>
        <taxon>Bacteria</taxon>
        <taxon>Pseudomonadati</taxon>
        <taxon>Bacteroidota</taxon>
        <taxon>Cytophagia</taxon>
        <taxon>Cytophagales</taxon>
        <taxon>Reichenbachiellaceae</taxon>
        <taxon>Reichenbachiella</taxon>
    </lineage>
</organism>
<keyword evidence="1" id="KW-0812">Transmembrane</keyword>
<feature type="transmembrane region" description="Helical" evidence="1">
    <location>
        <begin position="203"/>
        <end position="223"/>
    </location>
</feature>
<dbReference type="PANTHER" id="PTHR19353:SF19">
    <property type="entry name" value="DELTA(5) FATTY ACID DESATURASE C-RELATED"/>
    <property type="match status" value="1"/>
</dbReference>
<dbReference type="EMBL" id="CP106679">
    <property type="protein sequence ID" value="UXP33819.1"/>
    <property type="molecule type" value="Genomic_DNA"/>
</dbReference>
<evidence type="ECO:0000313" key="3">
    <source>
        <dbReference type="EMBL" id="UXP33819.1"/>
    </source>
</evidence>
<dbReference type="PIRSF" id="PIRSF015921">
    <property type="entry name" value="FA_sphinglp_des"/>
    <property type="match status" value="1"/>
</dbReference>
<feature type="transmembrane region" description="Helical" evidence="1">
    <location>
        <begin position="229"/>
        <end position="251"/>
    </location>
</feature>
<feature type="transmembrane region" description="Helical" evidence="1">
    <location>
        <begin position="38"/>
        <end position="59"/>
    </location>
</feature>
<feature type="transmembrane region" description="Helical" evidence="1">
    <location>
        <begin position="65"/>
        <end position="86"/>
    </location>
</feature>
<dbReference type="CDD" id="cd03506">
    <property type="entry name" value="Delta6-FADS-like"/>
    <property type="match status" value="1"/>
</dbReference>
<proteinExistence type="predicted"/>
<feature type="transmembrane region" description="Helical" evidence="1">
    <location>
        <begin position="160"/>
        <end position="177"/>
    </location>
</feature>
<evidence type="ECO:0000313" key="4">
    <source>
        <dbReference type="Proteomes" id="UP001065174"/>
    </source>
</evidence>
<accession>A0ABY6CTG3</accession>
<name>A0ABY6CTG3_9BACT</name>
<sequence>MQKYSFDTSTNSFFNILRKKVDNYFTVENLKPSGDGKLYYKGILLVLSAIALYVVLVFFTPIPVVSVVLCMILGLNLALIGFNVMHEGSHQSFSQYSWINKISAYFLNILGGNSYYWGIKHNINHHTFTNIEGLDSDIDVKPFMRLHEGQPRRFYHKFQHIYWVVLYGISYLAWIFYEDFEKYFSGRIAPVTKTKKMTLKQHAIFWFTKIMYMCVYMVVPILVLGWLPWLIGFSIITVTCGLIISTVFQLAHVVEDTNFHAIDNQEEESKIEWAIHQLRSTANFATTNKTLHWMLGGLNFQIEHHLFPRISHVHYPTISRLVKETCEEFNITYNEYNTMLKAISSHLMHLRTLGRA</sequence>
<keyword evidence="1" id="KW-0472">Membrane</keyword>
<feature type="transmembrane region" description="Helical" evidence="1">
    <location>
        <begin position="98"/>
        <end position="117"/>
    </location>
</feature>
<protein>
    <submittedName>
        <fullName evidence="3">Acyl-CoA desaturase</fullName>
    </submittedName>
</protein>
<evidence type="ECO:0000259" key="2">
    <source>
        <dbReference type="Pfam" id="PF00487"/>
    </source>
</evidence>